<dbReference type="CDD" id="cd02696">
    <property type="entry name" value="MurNAc-LAA"/>
    <property type="match status" value="1"/>
</dbReference>
<evidence type="ECO:0000256" key="2">
    <source>
        <dbReference type="ARBA" id="ARBA00011901"/>
    </source>
</evidence>
<sequence length="453" mass="52345">MHVIKVCLAFTFSLWLFSLTAQKQKTSYIEVAAQKGQGVFALLRSYQLLGQSSNIDLFYEINGLQKNTPLTKGKKYYLPLVQIEFDKKSIRSSTKIKDYDLAKEIESYNEDLVKSGLKKKSYKQDFELWVPQFYLDQPNTNNLVNQKPTQLKSEFSSNKTTSQTDTIANIAVKSKKFTEDKLVSDTKLNDKEDSDIKMTDYDQFAKKVSNKSVDVALFGPNKRNVPIESNKLHNQIFYIVPGHGGPDPGAIAKDVFGDHDICEDEYAYDVSLRLARNLISEGATVYVIVQDKNDGIRDDKYLECDTDEKAMGNYEMPISQKKRLRQGMQYVNQLYLKHKLEGIQNQWMISIHIDSQPEESRQDVFFYYQSESKKSKKKAKKLQEVFSEKYGQYQGRDYNGTVSSRPLFVMRASDPEPVYVELANIRNKKDRERIILPQNRQILADWLMEGFLK</sequence>
<reference evidence="6 7" key="1">
    <citation type="submission" date="2020-10" db="EMBL/GenBank/DDBJ databases">
        <title>Connecting structure to function with the recovery of over 1000 high-quality activated sludge metagenome-assembled genomes encoding full-length rRNA genes using long-read sequencing.</title>
        <authorList>
            <person name="Singleton C.M."/>
            <person name="Petriglieri F."/>
            <person name="Kristensen J.M."/>
            <person name="Kirkegaard R.H."/>
            <person name="Michaelsen T.Y."/>
            <person name="Andersen M.H."/>
            <person name="Karst S.M."/>
            <person name="Dueholm M.S."/>
            <person name="Nielsen P.H."/>
            <person name="Albertsen M."/>
        </authorList>
    </citation>
    <scope>NUCLEOTIDE SEQUENCE [LARGE SCALE GENOMIC DNA]</scope>
    <source>
        <strain evidence="6">Ribe_18-Q3-R11-54_BAT3C.373</strain>
    </source>
</reference>
<feature type="signal peptide" evidence="4">
    <location>
        <begin position="1"/>
        <end position="23"/>
    </location>
</feature>
<dbReference type="PANTHER" id="PTHR30404:SF0">
    <property type="entry name" value="N-ACETYLMURAMOYL-L-ALANINE AMIDASE AMIC"/>
    <property type="match status" value="1"/>
</dbReference>
<evidence type="ECO:0000256" key="4">
    <source>
        <dbReference type="SAM" id="SignalP"/>
    </source>
</evidence>
<dbReference type="GO" id="GO:0009253">
    <property type="term" value="P:peptidoglycan catabolic process"/>
    <property type="evidence" value="ECO:0007669"/>
    <property type="project" value="InterPro"/>
</dbReference>
<dbReference type="GO" id="GO:0008745">
    <property type="term" value="F:N-acetylmuramoyl-L-alanine amidase activity"/>
    <property type="evidence" value="ECO:0007669"/>
    <property type="project" value="UniProtKB-EC"/>
</dbReference>
<dbReference type="Pfam" id="PF01520">
    <property type="entry name" value="Amidase_3"/>
    <property type="match status" value="1"/>
</dbReference>
<proteinExistence type="predicted"/>
<evidence type="ECO:0000256" key="1">
    <source>
        <dbReference type="ARBA" id="ARBA00001561"/>
    </source>
</evidence>
<name>A0A9D7SE16_9BACT</name>
<evidence type="ECO:0000259" key="5">
    <source>
        <dbReference type="SMART" id="SM00646"/>
    </source>
</evidence>
<protein>
    <recommendedName>
        <fullName evidence="2">N-acetylmuramoyl-L-alanine amidase</fullName>
        <ecNumber evidence="2">3.5.1.28</ecNumber>
    </recommendedName>
</protein>
<dbReference type="GO" id="GO:0030288">
    <property type="term" value="C:outer membrane-bounded periplasmic space"/>
    <property type="evidence" value="ECO:0007669"/>
    <property type="project" value="TreeGrafter"/>
</dbReference>
<dbReference type="InterPro" id="IPR002508">
    <property type="entry name" value="MurNAc-LAA_cat"/>
</dbReference>
<dbReference type="SMART" id="SM00646">
    <property type="entry name" value="Ami_3"/>
    <property type="match status" value="1"/>
</dbReference>
<dbReference type="AlphaFoldDB" id="A0A9D7SE16"/>
<evidence type="ECO:0000313" key="6">
    <source>
        <dbReference type="EMBL" id="MBK9719872.1"/>
    </source>
</evidence>
<dbReference type="PANTHER" id="PTHR30404">
    <property type="entry name" value="N-ACETYLMURAMOYL-L-ALANINE AMIDASE"/>
    <property type="match status" value="1"/>
</dbReference>
<dbReference type="EC" id="3.5.1.28" evidence="2"/>
<dbReference type="SUPFAM" id="SSF53187">
    <property type="entry name" value="Zn-dependent exopeptidases"/>
    <property type="match status" value="1"/>
</dbReference>
<comment type="catalytic activity">
    <reaction evidence="1">
        <text>Hydrolyzes the link between N-acetylmuramoyl residues and L-amino acid residues in certain cell-wall glycopeptides.</text>
        <dbReference type="EC" id="3.5.1.28"/>
    </reaction>
</comment>
<organism evidence="6 7">
    <name type="scientific">Candidatus Defluviibacterium haderslevense</name>
    <dbReference type="NCBI Taxonomy" id="2981993"/>
    <lineage>
        <taxon>Bacteria</taxon>
        <taxon>Pseudomonadati</taxon>
        <taxon>Bacteroidota</taxon>
        <taxon>Saprospiria</taxon>
        <taxon>Saprospirales</taxon>
        <taxon>Saprospiraceae</taxon>
        <taxon>Candidatus Defluviibacterium</taxon>
    </lineage>
</organism>
<gene>
    <name evidence="6" type="ORF">IPO85_20615</name>
</gene>
<accession>A0A9D7SE16</accession>
<dbReference type="Proteomes" id="UP000808349">
    <property type="component" value="Unassembled WGS sequence"/>
</dbReference>
<feature type="domain" description="MurNAc-LAA" evidence="5">
    <location>
        <begin position="344"/>
        <end position="452"/>
    </location>
</feature>
<feature type="chain" id="PRO_5038439872" description="N-acetylmuramoyl-L-alanine amidase" evidence="4">
    <location>
        <begin position="24"/>
        <end position="453"/>
    </location>
</feature>
<dbReference type="InterPro" id="IPR050695">
    <property type="entry name" value="N-acetylmuramoyl_amidase_3"/>
</dbReference>
<dbReference type="Gene3D" id="3.40.630.40">
    <property type="entry name" value="Zn-dependent exopeptidases"/>
    <property type="match status" value="1"/>
</dbReference>
<evidence type="ECO:0000313" key="7">
    <source>
        <dbReference type="Proteomes" id="UP000808349"/>
    </source>
</evidence>
<keyword evidence="3" id="KW-0378">Hydrolase</keyword>
<comment type="caution">
    <text evidence="6">The sequence shown here is derived from an EMBL/GenBank/DDBJ whole genome shotgun (WGS) entry which is preliminary data.</text>
</comment>
<evidence type="ECO:0000256" key="3">
    <source>
        <dbReference type="ARBA" id="ARBA00022801"/>
    </source>
</evidence>
<keyword evidence="4" id="KW-0732">Signal</keyword>
<dbReference type="EMBL" id="JADKFW010000021">
    <property type="protein sequence ID" value="MBK9719872.1"/>
    <property type="molecule type" value="Genomic_DNA"/>
</dbReference>